<dbReference type="PROSITE" id="PS50109">
    <property type="entry name" value="HIS_KIN"/>
    <property type="match status" value="1"/>
</dbReference>
<comment type="catalytic activity">
    <reaction evidence="1">
        <text>ATP + protein L-histidine = ADP + protein N-phospho-L-histidine.</text>
        <dbReference type="EC" id="2.7.13.3"/>
    </reaction>
</comment>
<evidence type="ECO:0000256" key="1">
    <source>
        <dbReference type="ARBA" id="ARBA00000085"/>
    </source>
</evidence>
<dbReference type="OrthoDB" id="9813151at2"/>
<dbReference type="KEGG" id="ccel:CCDG5_0423"/>
<gene>
    <name evidence="14" type="ORF">CCDG5_0423</name>
</gene>
<dbReference type="Pfam" id="PF02518">
    <property type="entry name" value="HATPase_c"/>
    <property type="match status" value="1"/>
</dbReference>
<evidence type="ECO:0000256" key="6">
    <source>
        <dbReference type="ARBA" id="ARBA00022679"/>
    </source>
</evidence>
<dbReference type="InterPro" id="IPR036097">
    <property type="entry name" value="HisK_dim/P_sf"/>
</dbReference>
<dbReference type="Proteomes" id="UP000032431">
    <property type="component" value="Chromosome I"/>
</dbReference>
<proteinExistence type="predicted"/>
<feature type="domain" description="Histidine kinase" evidence="13">
    <location>
        <begin position="337"/>
        <end position="555"/>
    </location>
</feature>
<sequence length="569" mass="64830">MKRFTVSAFIASCILILLIVLSQRAKSLYLDEMRQQTSHMMQFMNEYLIRLKREENIELGKIAKQLSSMSGYRICIFSPDGDLLADSDTTGKKEPKLYFPVTSIKIKDQFISSSIYHQDDQYEINEFYPVQISENEYLILCATFPLDSYNWFILIQKVLIVIVLVIPIIAIVVYVFWKISIQEKESAEPQIDWDLKSQIDQIKLYSNERISLLSTVLTNIESGIIFFSPDCSILLMNPMAQQLTGAKSSLFFPERNNPETALPKVLLDIRSMVKESIATKKPIKKDLQTEDGKILSIRTTVVYSKYIPFTFYGIQALITDVTEKRRMERIRDEFVSNVSHELRTPLTLICGFTETLQNWDDLDEEDRRHALEIIEIESNRLKHMISQLLDLSHIESRIDIGRLAPIDPIEAIQSIGSSLEALAEKHNITFRMDLTNEKIRIMGDKNSIIQIVTNLSENAIKYTPAGGMVQLFAKVAESNFVIQVQDNGIGIAETEIPHIFERFYRVEKSRNKKSGGSGLGLAITKGLVEELGGIIDVESQLHVGSTFTVKFPLLQTGSPQKNKSVRTEH</sequence>
<evidence type="ECO:0000256" key="7">
    <source>
        <dbReference type="ARBA" id="ARBA00022741"/>
    </source>
</evidence>
<comment type="subcellular location">
    <subcellularLocation>
        <location evidence="2">Cell membrane</location>
    </subcellularLocation>
</comment>
<keyword evidence="5" id="KW-0597">Phosphoprotein</keyword>
<dbReference type="CDD" id="cd00082">
    <property type="entry name" value="HisKA"/>
    <property type="match status" value="1"/>
</dbReference>
<dbReference type="InterPro" id="IPR036890">
    <property type="entry name" value="HATPase_C_sf"/>
</dbReference>
<dbReference type="SUPFAM" id="SSF55874">
    <property type="entry name" value="ATPase domain of HSP90 chaperone/DNA topoisomerase II/histidine kinase"/>
    <property type="match status" value="1"/>
</dbReference>
<dbReference type="Gene3D" id="1.10.287.130">
    <property type="match status" value="1"/>
</dbReference>
<protein>
    <recommendedName>
        <fullName evidence="3">histidine kinase</fullName>
        <ecNumber evidence="3">2.7.13.3</ecNumber>
    </recommendedName>
</protein>
<accession>A0A078KIZ3</accession>
<dbReference type="HOGENOM" id="CLU_000445_89_2_9"/>
<dbReference type="PATRIC" id="fig|29343.3.peg.440"/>
<keyword evidence="12" id="KW-0812">Transmembrane</keyword>
<keyword evidence="7" id="KW-0547">Nucleotide-binding</keyword>
<evidence type="ECO:0000256" key="4">
    <source>
        <dbReference type="ARBA" id="ARBA00022475"/>
    </source>
</evidence>
<dbReference type="InterPro" id="IPR005467">
    <property type="entry name" value="His_kinase_dom"/>
</dbReference>
<dbReference type="EMBL" id="LM995447">
    <property type="protein sequence ID" value="CDZ23561.1"/>
    <property type="molecule type" value="Genomic_DNA"/>
</dbReference>
<keyword evidence="4" id="KW-1003">Cell membrane</keyword>
<dbReference type="GO" id="GO:0005524">
    <property type="term" value="F:ATP binding"/>
    <property type="evidence" value="ECO:0007669"/>
    <property type="project" value="UniProtKB-KW"/>
</dbReference>
<organism evidence="14 15">
    <name type="scientific">[Clostridium] cellulosi</name>
    <dbReference type="NCBI Taxonomy" id="29343"/>
    <lineage>
        <taxon>Bacteria</taxon>
        <taxon>Bacillati</taxon>
        <taxon>Bacillota</taxon>
        <taxon>Clostridia</taxon>
        <taxon>Eubacteriales</taxon>
        <taxon>Oscillospiraceae</taxon>
        <taxon>Oscillospiraceae incertae sedis</taxon>
    </lineage>
</organism>
<dbReference type="SMART" id="SM00388">
    <property type="entry name" value="HisKA"/>
    <property type="match status" value="1"/>
</dbReference>
<dbReference type="GO" id="GO:0000155">
    <property type="term" value="F:phosphorelay sensor kinase activity"/>
    <property type="evidence" value="ECO:0007669"/>
    <property type="project" value="InterPro"/>
</dbReference>
<dbReference type="CDD" id="cd00075">
    <property type="entry name" value="HATPase"/>
    <property type="match status" value="1"/>
</dbReference>
<dbReference type="InterPro" id="IPR050351">
    <property type="entry name" value="BphY/WalK/GraS-like"/>
</dbReference>
<dbReference type="PRINTS" id="PR00344">
    <property type="entry name" value="BCTRLSENSOR"/>
</dbReference>
<dbReference type="GO" id="GO:0005886">
    <property type="term" value="C:plasma membrane"/>
    <property type="evidence" value="ECO:0007669"/>
    <property type="project" value="UniProtKB-SubCell"/>
</dbReference>
<dbReference type="GO" id="GO:0004721">
    <property type="term" value="F:phosphoprotein phosphatase activity"/>
    <property type="evidence" value="ECO:0007669"/>
    <property type="project" value="TreeGrafter"/>
</dbReference>
<dbReference type="EC" id="2.7.13.3" evidence="3"/>
<evidence type="ECO:0000256" key="2">
    <source>
        <dbReference type="ARBA" id="ARBA00004236"/>
    </source>
</evidence>
<dbReference type="STRING" id="29343.CCDG5_0423"/>
<dbReference type="Gene3D" id="3.30.450.20">
    <property type="entry name" value="PAS domain"/>
    <property type="match status" value="1"/>
</dbReference>
<evidence type="ECO:0000259" key="13">
    <source>
        <dbReference type="PROSITE" id="PS50109"/>
    </source>
</evidence>
<evidence type="ECO:0000313" key="15">
    <source>
        <dbReference type="Proteomes" id="UP000032431"/>
    </source>
</evidence>
<dbReference type="FunFam" id="3.30.565.10:FF:000023">
    <property type="entry name" value="PAS domain-containing sensor histidine kinase"/>
    <property type="match status" value="1"/>
</dbReference>
<dbReference type="SUPFAM" id="SSF47384">
    <property type="entry name" value="Homodimeric domain of signal transducing histidine kinase"/>
    <property type="match status" value="1"/>
</dbReference>
<evidence type="ECO:0000256" key="5">
    <source>
        <dbReference type="ARBA" id="ARBA00022553"/>
    </source>
</evidence>
<evidence type="ECO:0000256" key="3">
    <source>
        <dbReference type="ARBA" id="ARBA00012438"/>
    </source>
</evidence>
<dbReference type="InterPro" id="IPR003594">
    <property type="entry name" value="HATPase_dom"/>
</dbReference>
<evidence type="ECO:0000313" key="14">
    <source>
        <dbReference type="EMBL" id="CDZ23561.1"/>
    </source>
</evidence>
<evidence type="ECO:0000256" key="8">
    <source>
        <dbReference type="ARBA" id="ARBA00022777"/>
    </source>
</evidence>
<dbReference type="Gene3D" id="3.30.565.10">
    <property type="entry name" value="Histidine kinase-like ATPase, C-terminal domain"/>
    <property type="match status" value="1"/>
</dbReference>
<evidence type="ECO:0000256" key="10">
    <source>
        <dbReference type="ARBA" id="ARBA00023012"/>
    </source>
</evidence>
<keyword evidence="15" id="KW-1185">Reference proteome</keyword>
<name>A0A078KIZ3_9FIRM</name>
<evidence type="ECO:0000256" key="11">
    <source>
        <dbReference type="ARBA" id="ARBA00023136"/>
    </source>
</evidence>
<evidence type="ECO:0000256" key="9">
    <source>
        <dbReference type="ARBA" id="ARBA00022840"/>
    </source>
</evidence>
<dbReference type="GO" id="GO:0016036">
    <property type="term" value="P:cellular response to phosphate starvation"/>
    <property type="evidence" value="ECO:0007669"/>
    <property type="project" value="TreeGrafter"/>
</dbReference>
<dbReference type="PANTHER" id="PTHR45453">
    <property type="entry name" value="PHOSPHATE REGULON SENSOR PROTEIN PHOR"/>
    <property type="match status" value="1"/>
</dbReference>
<dbReference type="PANTHER" id="PTHR45453:SF1">
    <property type="entry name" value="PHOSPHATE REGULON SENSOR PROTEIN PHOR"/>
    <property type="match status" value="1"/>
</dbReference>
<dbReference type="AlphaFoldDB" id="A0A078KIZ3"/>
<keyword evidence="8" id="KW-0418">Kinase</keyword>
<dbReference type="SMART" id="SM00387">
    <property type="entry name" value="HATPase_c"/>
    <property type="match status" value="1"/>
</dbReference>
<feature type="transmembrane region" description="Helical" evidence="12">
    <location>
        <begin position="151"/>
        <end position="177"/>
    </location>
</feature>
<dbReference type="Pfam" id="PF00512">
    <property type="entry name" value="HisKA"/>
    <property type="match status" value="1"/>
</dbReference>
<keyword evidence="6" id="KW-0808">Transferase</keyword>
<dbReference type="InterPro" id="IPR003661">
    <property type="entry name" value="HisK_dim/P_dom"/>
</dbReference>
<keyword evidence="11 12" id="KW-0472">Membrane</keyword>
<reference evidence="15" key="1">
    <citation type="submission" date="2014-07" db="EMBL/GenBank/DDBJ databases">
        <authorList>
            <person name="Wibberg D."/>
        </authorList>
    </citation>
    <scope>NUCLEOTIDE SEQUENCE [LARGE SCALE GENOMIC DNA]</scope>
    <source>
        <strain evidence="15">DG5</strain>
    </source>
</reference>
<keyword evidence="12" id="KW-1133">Transmembrane helix</keyword>
<keyword evidence="9" id="KW-0067">ATP-binding</keyword>
<dbReference type="FunFam" id="1.10.287.130:FF:000008">
    <property type="entry name" value="Two-component sensor histidine kinase"/>
    <property type="match status" value="1"/>
</dbReference>
<evidence type="ECO:0000256" key="12">
    <source>
        <dbReference type="SAM" id="Phobius"/>
    </source>
</evidence>
<dbReference type="InterPro" id="IPR004358">
    <property type="entry name" value="Sig_transdc_His_kin-like_C"/>
</dbReference>
<keyword evidence="10" id="KW-0902">Two-component regulatory system</keyword>